<dbReference type="AlphaFoldDB" id="A0A7I8VX43"/>
<evidence type="ECO:0000259" key="3">
    <source>
        <dbReference type="PROSITE" id="PS50200"/>
    </source>
</evidence>
<organism evidence="4 5">
    <name type="scientific">Dimorphilus gyrociliatus</name>
    <dbReference type="NCBI Taxonomy" id="2664684"/>
    <lineage>
        <taxon>Eukaryota</taxon>
        <taxon>Metazoa</taxon>
        <taxon>Spiralia</taxon>
        <taxon>Lophotrochozoa</taxon>
        <taxon>Annelida</taxon>
        <taxon>Polychaeta</taxon>
        <taxon>Polychaeta incertae sedis</taxon>
        <taxon>Dinophilidae</taxon>
        <taxon>Dimorphilus</taxon>
    </lineage>
</organism>
<evidence type="ECO:0000256" key="1">
    <source>
        <dbReference type="SAM" id="Coils"/>
    </source>
</evidence>
<feature type="coiled-coil region" evidence="1">
    <location>
        <begin position="110"/>
        <end position="140"/>
    </location>
</feature>
<evidence type="ECO:0000313" key="4">
    <source>
        <dbReference type="EMBL" id="CAD5120931.1"/>
    </source>
</evidence>
<gene>
    <name evidence="4" type="ORF">DGYR_LOCUS8940</name>
</gene>
<protein>
    <recommendedName>
        <fullName evidence="3">Ras-associating domain-containing protein</fullName>
    </recommendedName>
</protein>
<dbReference type="CDD" id="cd16123">
    <property type="entry name" value="RA_RASSF7_like"/>
    <property type="match status" value="1"/>
</dbReference>
<feature type="compositionally biased region" description="Polar residues" evidence="2">
    <location>
        <begin position="276"/>
        <end position="290"/>
    </location>
</feature>
<dbReference type="GO" id="GO:0007165">
    <property type="term" value="P:signal transduction"/>
    <property type="evidence" value="ECO:0007669"/>
    <property type="project" value="InterPro"/>
</dbReference>
<dbReference type="InterPro" id="IPR000159">
    <property type="entry name" value="RA_dom"/>
</dbReference>
<reference evidence="4 5" key="1">
    <citation type="submission" date="2020-08" db="EMBL/GenBank/DDBJ databases">
        <authorList>
            <person name="Hejnol A."/>
        </authorList>
    </citation>
    <scope>NUCLEOTIDE SEQUENCE [LARGE SCALE GENOMIC DNA]</scope>
</reference>
<sequence>MEDDSSRLCVRIGNADKWITGLTKRTTCDDVIYALLKHTKKDGDDLWSYSMFERWRGVERQLSGRTKVLKVWRAWGDQRHSVKLYVRKRSSYSSSKRHKRRQPLQVHRVVGRIIEQEKQIQDQMERLERLDNQIDKYETRSHLKRMQEDGNNYVQNSYWRSSSSSSDERGDCLFPCIKSADLQAYERMCDSLIKLQKRIDNEQSKFENLATSVLNENLHYQLEKCCSLNSEQARQLEDVESNLSFYSEELSRKKSFLRILEEELNRDNKSADNDSDTGLSSLHSDAETTPNIRPLLETLV</sequence>
<dbReference type="PANTHER" id="PTHR15286:SF1">
    <property type="entry name" value="FI07216P"/>
    <property type="match status" value="1"/>
</dbReference>
<dbReference type="SMART" id="SM00314">
    <property type="entry name" value="RA"/>
    <property type="match status" value="1"/>
</dbReference>
<dbReference type="Gene3D" id="3.10.20.90">
    <property type="entry name" value="Phosphatidylinositol 3-kinase Catalytic Subunit, Chain A, domain 1"/>
    <property type="match status" value="1"/>
</dbReference>
<dbReference type="InterPro" id="IPR029071">
    <property type="entry name" value="Ubiquitin-like_domsf"/>
</dbReference>
<dbReference type="Pfam" id="PF00788">
    <property type="entry name" value="RA"/>
    <property type="match status" value="1"/>
</dbReference>
<comment type="caution">
    <text evidence="4">The sequence shown here is derived from an EMBL/GenBank/DDBJ whole genome shotgun (WGS) entry which is preliminary data.</text>
</comment>
<name>A0A7I8VX43_9ANNE</name>
<dbReference type="EMBL" id="CAJFCJ010000013">
    <property type="protein sequence ID" value="CAD5120931.1"/>
    <property type="molecule type" value="Genomic_DNA"/>
</dbReference>
<feature type="region of interest" description="Disordered" evidence="2">
    <location>
        <begin position="267"/>
        <end position="290"/>
    </location>
</feature>
<dbReference type="OrthoDB" id="10034447at2759"/>
<dbReference type="PROSITE" id="PS50200">
    <property type="entry name" value="RA"/>
    <property type="match status" value="1"/>
</dbReference>
<feature type="coiled-coil region" evidence="1">
    <location>
        <begin position="192"/>
        <end position="249"/>
    </location>
</feature>
<feature type="domain" description="Ras-associating" evidence="3">
    <location>
        <begin position="22"/>
        <end position="91"/>
    </location>
</feature>
<keyword evidence="5" id="KW-1185">Reference proteome</keyword>
<proteinExistence type="predicted"/>
<dbReference type="Proteomes" id="UP000549394">
    <property type="component" value="Unassembled WGS sequence"/>
</dbReference>
<dbReference type="InterPro" id="IPR033593">
    <property type="entry name" value="N-RASSF"/>
</dbReference>
<evidence type="ECO:0000256" key="2">
    <source>
        <dbReference type="SAM" id="MobiDB-lite"/>
    </source>
</evidence>
<dbReference type="SUPFAM" id="SSF54236">
    <property type="entry name" value="Ubiquitin-like"/>
    <property type="match status" value="1"/>
</dbReference>
<accession>A0A7I8VX43</accession>
<evidence type="ECO:0000313" key="5">
    <source>
        <dbReference type="Proteomes" id="UP000549394"/>
    </source>
</evidence>
<dbReference type="PANTHER" id="PTHR15286">
    <property type="entry name" value="RAS-ASSOCIATING DOMAIN CONTAINING PROTEIN"/>
    <property type="match status" value="1"/>
</dbReference>
<keyword evidence="1" id="KW-0175">Coiled coil</keyword>